<evidence type="ECO:0000313" key="1">
    <source>
        <dbReference type="EMBL" id="CCA44106.1"/>
    </source>
</evidence>
<reference evidence="1" key="1">
    <citation type="submission" date="2011-03" db="EMBL/GenBank/DDBJ databases">
        <title>Draft genome of Neisseria meningitidis strain alpha522.</title>
        <authorList>
            <person name="Schoen C."/>
            <person name="Blom J."/>
        </authorList>
    </citation>
    <scope>NUCLEOTIDE SEQUENCE</scope>
    <source>
        <strain evidence="1">Alpha522</strain>
    </source>
</reference>
<organism evidence="1">
    <name type="scientific">Neisseria meningitidis alpha522</name>
    <dbReference type="NCBI Taxonomy" id="996307"/>
    <lineage>
        <taxon>Bacteria</taxon>
        <taxon>Pseudomonadati</taxon>
        <taxon>Pseudomonadota</taxon>
        <taxon>Betaproteobacteria</taxon>
        <taxon>Neisseriales</taxon>
        <taxon>Neisseriaceae</taxon>
        <taxon>Neisseria</taxon>
    </lineage>
</organism>
<gene>
    <name evidence="1" type="ORF">NMALPHA522_0565</name>
</gene>
<dbReference type="AlphaFoldDB" id="I4E442"/>
<proteinExistence type="predicted"/>
<protein>
    <submittedName>
        <fullName evidence="1">Uncharacterized protein</fullName>
    </submittedName>
</protein>
<name>I4E442_NEIME</name>
<dbReference type="EMBL" id="FR845703">
    <property type="protein sequence ID" value="CCA44106.1"/>
    <property type="molecule type" value="Genomic_DNA"/>
</dbReference>
<sequence>MPSEPQMLFRRHFIIRPFESGDTYSELTKIRTRRRSRRQYK</sequence>
<accession>I4E442</accession>